<evidence type="ECO:0000256" key="3">
    <source>
        <dbReference type="ARBA" id="ARBA00022691"/>
    </source>
</evidence>
<evidence type="ECO:0000313" key="8">
    <source>
        <dbReference type="Proteomes" id="UP000234778"/>
    </source>
</evidence>
<dbReference type="PANTHER" id="PTHR33841:SF5">
    <property type="entry name" value="DNA METHYLASE (MODIFICATION METHYLASE) (METHYLTRANSFERASE)-RELATED"/>
    <property type="match status" value="1"/>
</dbReference>
<keyword evidence="2 7" id="KW-0808">Transferase</keyword>
<evidence type="ECO:0000256" key="1">
    <source>
        <dbReference type="ARBA" id="ARBA00022603"/>
    </source>
</evidence>
<evidence type="ECO:0000259" key="5">
    <source>
        <dbReference type="Pfam" id="PF02384"/>
    </source>
</evidence>
<comment type="caution">
    <text evidence="7">The sequence shown here is derived from an EMBL/GenBank/DDBJ whole genome shotgun (WGS) entry which is preliminary data.</text>
</comment>
<dbReference type="Gene3D" id="3.40.50.150">
    <property type="entry name" value="Vaccinia Virus protein VP39"/>
    <property type="match status" value="1"/>
</dbReference>
<evidence type="ECO:0000256" key="4">
    <source>
        <dbReference type="ARBA" id="ARBA00022747"/>
    </source>
</evidence>
<dbReference type="GO" id="GO:0032259">
    <property type="term" value="P:methylation"/>
    <property type="evidence" value="ECO:0007669"/>
    <property type="project" value="UniProtKB-KW"/>
</dbReference>
<proteinExistence type="predicted"/>
<evidence type="ECO:0000313" key="7">
    <source>
        <dbReference type="EMBL" id="PKY99153.1"/>
    </source>
</evidence>
<reference evidence="7 8" key="1">
    <citation type="submission" date="2017-12" db="EMBL/GenBank/DDBJ databases">
        <title>Phylogenetic diversity of female urinary microbiome.</title>
        <authorList>
            <person name="Thomas-White K."/>
            <person name="Wolfe A.J."/>
        </authorList>
    </citation>
    <scope>NUCLEOTIDE SEQUENCE [LARGE SCALE GENOMIC DNA]</scope>
    <source>
        <strain evidence="7 8">UMB0319</strain>
    </source>
</reference>
<protein>
    <submittedName>
        <fullName evidence="7">SAM-dependent methyltransferase</fullName>
    </submittedName>
</protein>
<dbReference type="GO" id="GO:0003677">
    <property type="term" value="F:DNA binding"/>
    <property type="evidence" value="ECO:0007669"/>
    <property type="project" value="InterPro"/>
</dbReference>
<organism evidence="7 8">
    <name type="scientific">Actinomyces urogenitalis</name>
    <dbReference type="NCBI Taxonomy" id="103621"/>
    <lineage>
        <taxon>Bacteria</taxon>
        <taxon>Bacillati</taxon>
        <taxon>Actinomycetota</taxon>
        <taxon>Actinomycetes</taxon>
        <taxon>Actinomycetales</taxon>
        <taxon>Actinomycetaceae</taxon>
        <taxon>Actinomyces</taxon>
    </lineage>
</organism>
<dbReference type="PANTHER" id="PTHR33841">
    <property type="entry name" value="DNA METHYLTRANSFERASE YEEA-RELATED"/>
    <property type="match status" value="1"/>
</dbReference>
<dbReference type="GO" id="GO:0009307">
    <property type="term" value="P:DNA restriction-modification system"/>
    <property type="evidence" value="ECO:0007669"/>
    <property type="project" value="UniProtKB-KW"/>
</dbReference>
<feature type="domain" description="Type II methyltransferase M.Eco57I C-terminal" evidence="6">
    <location>
        <begin position="304"/>
        <end position="538"/>
    </location>
</feature>
<dbReference type="InterPro" id="IPR003356">
    <property type="entry name" value="DNA_methylase_A-5"/>
</dbReference>
<dbReference type="SUPFAM" id="SSF53335">
    <property type="entry name" value="S-adenosyl-L-methionine-dependent methyltransferases"/>
    <property type="match status" value="1"/>
</dbReference>
<dbReference type="InterPro" id="IPR050953">
    <property type="entry name" value="N4_N6_ade-DNA_methylase"/>
</dbReference>
<name>A0A2I1KU43_9ACTO</name>
<dbReference type="Pfam" id="PF02384">
    <property type="entry name" value="N6_Mtase"/>
    <property type="match status" value="1"/>
</dbReference>
<keyword evidence="4" id="KW-0680">Restriction system</keyword>
<dbReference type="GO" id="GO:0008170">
    <property type="term" value="F:N-methyltransferase activity"/>
    <property type="evidence" value="ECO:0007669"/>
    <property type="project" value="InterPro"/>
</dbReference>
<gene>
    <name evidence="7" type="ORF">CYJ26_03220</name>
</gene>
<evidence type="ECO:0000259" key="6">
    <source>
        <dbReference type="Pfam" id="PF22837"/>
    </source>
</evidence>
<dbReference type="InterPro" id="IPR029063">
    <property type="entry name" value="SAM-dependent_MTases_sf"/>
</dbReference>
<feature type="domain" description="DNA methylase adenine-specific" evidence="5">
    <location>
        <begin position="10"/>
        <end position="212"/>
    </location>
</feature>
<dbReference type="InterPro" id="IPR054520">
    <property type="entry name" value="M_Eco57I_C"/>
</dbReference>
<dbReference type="CDD" id="cd02440">
    <property type="entry name" value="AdoMet_MTases"/>
    <property type="match status" value="1"/>
</dbReference>
<keyword evidence="1 7" id="KW-0489">Methyltransferase</keyword>
<dbReference type="PROSITE" id="PS00092">
    <property type="entry name" value="N6_MTASE"/>
    <property type="match status" value="1"/>
</dbReference>
<dbReference type="GO" id="GO:0009007">
    <property type="term" value="F:site-specific DNA-methyltransferase (adenine-specific) activity"/>
    <property type="evidence" value="ECO:0007669"/>
    <property type="project" value="UniProtKB-EC"/>
</dbReference>
<evidence type="ECO:0000256" key="2">
    <source>
        <dbReference type="ARBA" id="ARBA00022679"/>
    </source>
</evidence>
<sequence length="573" mass="61679">MSYVDPRAVRKERGAFFTPEPIASFIARWALREGSDRVLEPSCGEAVFLRAAAARLSELGGGGQESQLVGVDLDAASVDRARRLLEADGTQARLSVGDFFDFLAPAPVQAVIGNPPYIRYQDFRGPSRLKAQRAALAQGVRLTNLASSWAAFTVHATSFLAEGGRLGLVLPAELLSVNYAAEVREYLLRSFTAVRLVLFTQRVFPDVQEEVVLLLAEGFSHHGPGVDHFELVQLANLAALERSSEPSTWRPQRRGDRWTPALASSPAYALLTGGQASTLPAAQPAQARQVPVMTPEGPDATPLFGELSTWGRIALGGVSGANHFFALSPQRAKQEGLRKQDLLPLSPPGSTHLRSLVLDDHALAALGRSGARTLLFSPAGRPSAAGRRYIVAGEATGVHQAYKCRVRSPWWRVPLPEVADLFVTYMNNEAVALCANEARVHHLNSVHGLYLTEEAKGIGAPVLALAASSSVTALSAELVGRSYGGGLLKLEPREAARLAVPALALVRRHREELAAFLPQARRLLAQAQHGQVREQVDAILGLADVVGAQGLEELRSAHHQLATRRRSRAKGPQ</sequence>
<dbReference type="AlphaFoldDB" id="A0A2I1KU43"/>
<dbReference type="Proteomes" id="UP000234778">
    <property type="component" value="Unassembled WGS sequence"/>
</dbReference>
<accession>A0A2I1KU43</accession>
<dbReference type="EMBL" id="PKHA01000002">
    <property type="protein sequence ID" value="PKY99153.1"/>
    <property type="molecule type" value="Genomic_DNA"/>
</dbReference>
<dbReference type="Pfam" id="PF22837">
    <property type="entry name" value="M_Eco57I_C"/>
    <property type="match status" value="1"/>
</dbReference>
<dbReference type="GeneID" id="81709446"/>
<dbReference type="PRINTS" id="PR00507">
    <property type="entry name" value="N12N6MTFRASE"/>
</dbReference>
<dbReference type="RefSeq" id="WP_101637934.1">
    <property type="nucleotide sequence ID" value="NZ_JAWHHX010000004.1"/>
</dbReference>
<dbReference type="InterPro" id="IPR002052">
    <property type="entry name" value="DNA_methylase_N6_adenine_CS"/>
</dbReference>
<keyword evidence="3" id="KW-0949">S-adenosyl-L-methionine</keyword>